<dbReference type="Proteomes" id="UP000016587">
    <property type="component" value="Chromosome"/>
</dbReference>
<dbReference type="RefSeq" id="WP_021760370.1">
    <property type="nucleotide sequence ID" value="NC_022444.1"/>
</dbReference>
<dbReference type="Pfam" id="PF22673">
    <property type="entry name" value="MCP-like_PDC_1"/>
    <property type="match status" value="1"/>
</dbReference>
<dbReference type="AlphaFoldDB" id="T2GA86"/>
<dbReference type="SUPFAM" id="SSF58104">
    <property type="entry name" value="Methyl-accepting chemotaxis protein (MCP) signaling domain"/>
    <property type="match status" value="1"/>
</dbReference>
<dbReference type="PANTHER" id="PTHR32089">
    <property type="entry name" value="METHYL-ACCEPTING CHEMOTAXIS PROTEIN MCPB"/>
    <property type="match status" value="1"/>
</dbReference>
<evidence type="ECO:0000313" key="9">
    <source>
        <dbReference type="EMBL" id="AGW13510.1"/>
    </source>
</evidence>
<dbReference type="STRING" id="1121448.DGI_1693"/>
<evidence type="ECO:0000259" key="7">
    <source>
        <dbReference type="PROSITE" id="PS50111"/>
    </source>
</evidence>
<dbReference type="SMART" id="SM00283">
    <property type="entry name" value="MA"/>
    <property type="match status" value="1"/>
</dbReference>
<evidence type="ECO:0000313" key="10">
    <source>
        <dbReference type="Proteomes" id="UP000016587"/>
    </source>
</evidence>
<sequence length="725" mass="77370">MFNHLKMRNKILLPVSLAAILVLLAILLVVRMQIQEQSTADTRQLAHEISARYANLVKSDLDAAIAAGKALAAGVTNERARPQPDRTVVASLLHRTLESFPTIFGAWTAWDPNAFDGRDAEFIKANALHEESGRFLPYVIRGTQGLEETFATPVLATSRDPGEKWYWTPLQTGKLFLTEPTVYEVAGQDRMMISVCVPMLQQGKGVTGVDLSLENLQAMAARISIFETGYGMLLSNTGMIVAHPDKSFIGKNAKDFVPAEHKAGFEKALAQGAAFQYDQLSAVANQSMLYSITPITLEGAEGAWSFLITLPQARMLESVHATQRLLLLLSLGGLALLMVLVFGVTRLIVTPVNRIMRAAQAVAAGDLDRPIDIHQRDEIGVLADALREMVESLKSKIAMANAKTMEAEEHAATAQTAMSQAEAALATAEQARREGMLAAAARLEGAATVIHSASGELAGQVGESSRGTEEQARRLGETATAMEEMNATVLEVARNAGQAADTVDHAKREATAGAQVVAQVVQSIEQVLAQAKGLTRDMHALGKQAEEISQVMVVINDIADQTNLLALNAAIEAARAGDAGRGFAVVADEVRKLAEKTMHATREVGAAIAAIQQGANTNIANFDAASRLIDEATTKAGRSGSALEQIVSLVDAATDQVRSIAAAAEEQSAASDEITRNIDDINRISSIVAQAMRQSSGVVDQLAEQAQVLRSLIHSLQAEGDGKTR</sequence>
<feature type="domain" description="HAMP" evidence="8">
    <location>
        <begin position="346"/>
        <end position="398"/>
    </location>
</feature>
<feature type="transmembrane region" description="Helical" evidence="6">
    <location>
        <begin position="325"/>
        <end position="349"/>
    </location>
</feature>
<dbReference type="FunFam" id="1.10.287.950:FF:000001">
    <property type="entry name" value="Methyl-accepting chemotaxis sensory transducer"/>
    <property type="match status" value="1"/>
</dbReference>
<dbReference type="Gene3D" id="1.10.287.950">
    <property type="entry name" value="Methyl-accepting chemotaxis protein"/>
    <property type="match status" value="1"/>
</dbReference>
<reference evidence="10" key="2">
    <citation type="submission" date="2013-07" db="EMBL/GenBank/DDBJ databases">
        <authorList>
            <person name="Morais-Silva F.O."/>
            <person name="Rezende A.M."/>
            <person name="Pimentel C."/>
            <person name="Resende D.M."/>
            <person name="Santos C.I."/>
            <person name="Clemente C."/>
            <person name="de Oliveira L.M."/>
            <person name="da Silva S.M."/>
            <person name="Costa D.A."/>
            <person name="Varela-Raposo A."/>
            <person name="Horacio E.C.A."/>
            <person name="Matos M."/>
            <person name="Flores O."/>
            <person name="Ruiz J.C."/>
            <person name="Rodrigues-Pousada C."/>
        </authorList>
    </citation>
    <scope>NUCLEOTIDE SEQUENCE [LARGE SCALE GENOMIC DNA]</scope>
    <source>
        <strain evidence="10">ATCC 19364 / DSM 1382 / NCIMB 9332 / VKM B-1759</strain>
    </source>
</reference>
<dbReference type="CDD" id="cd12912">
    <property type="entry name" value="PDC2_MCP_like"/>
    <property type="match status" value="1"/>
</dbReference>
<keyword evidence="5" id="KW-0175">Coiled coil</keyword>
<dbReference type="PATRIC" id="fig|1121448.10.peg.1678"/>
<evidence type="ECO:0000256" key="1">
    <source>
        <dbReference type="ARBA" id="ARBA00004370"/>
    </source>
</evidence>
<dbReference type="HOGENOM" id="CLU_000445_107_19_7"/>
<evidence type="ECO:0000259" key="8">
    <source>
        <dbReference type="PROSITE" id="PS50885"/>
    </source>
</evidence>
<accession>T2GA86</accession>
<reference evidence="9 10" key="1">
    <citation type="journal article" date="2013" name="J. Bacteriol.">
        <title>Roles of HynAB and Ech, the only two hydrogenases found in the model sulfate reducer Desulfovibrio gigas.</title>
        <authorList>
            <person name="Morais-Silva F.O."/>
            <person name="Santos C.I."/>
            <person name="Rodrigues R."/>
            <person name="Pereira I.A."/>
            <person name="Rodrigues-Pousada C."/>
        </authorList>
    </citation>
    <scope>NUCLEOTIDE SEQUENCE [LARGE SCALE GENOMIC DNA]</scope>
    <source>
        <strain evidence="10">ATCC 19364 / DSM 1382 / NCIMB 9332 / VKM B-1759</strain>
    </source>
</reference>
<evidence type="ECO:0000256" key="2">
    <source>
        <dbReference type="ARBA" id="ARBA00023224"/>
    </source>
</evidence>
<feature type="coiled-coil region" evidence="5">
    <location>
        <begin position="383"/>
        <end position="434"/>
    </location>
</feature>
<dbReference type="PROSITE" id="PS50885">
    <property type="entry name" value="HAMP"/>
    <property type="match status" value="1"/>
</dbReference>
<dbReference type="GO" id="GO:0006935">
    <property type="term" value="P:chemotaxis"/>
    <property type="evidence" value="ECO:0007669"/>
    <property type="project" value="UniProtKB-ARBA"/>
</dbReference>
<comment type="similarity">
    <text evidence="3">Belongs to the methyl-accepting chemotaxis (MCP) protein family.</text>
</comment>
<keyword evidence="6" id="KW-0812">Transmembrane</keyword>
<evidence type="ECO:0000256" key="3">
    <source>
        <dbReference type="ARBA" id="ARBA00029447"/>
    </source>
</evidence>
<evidence type="ECO:0000256" key="6">
    <source>
        <dbReference type="SAM" id="Phobius"/>
    </source>
</evidence>
<keyword evidence="6" id="KW-0472">Membrane</keyword>
<protein>
    <submittedName>
        <fullName evidence="9">Putative methyl-accepting chemotaxis sensory transducer with Cache sensor</fullName>
    </submittedName>
</protein>
<dbReference type="GO" id="GO:0016020">
    <property type="term" value="C:membrane"/>
    <property type="evidence" value="ECO:0007669"/>
    <property type="project" value="UniProtKB-SubCell"/>
</dbReference>
<dbReference type="InterPro" id="IPR004089">
    <property type="entry name" value="MCPsignal_dom"/>
</dbReference>
<feature type="domain" description="Methyl-accepting transducer" evidence="7">
    <location>
        <begin position="446"/>
        <end position="682"/>
    </location>
</feature>
<dbReference type="Pfam" id="PF00672">
    <property type="entry name" value="HAMP"/>
    <property type="match status" value="1"/>
</dbReference>
<dbReference type="Gene3D" id="3.30.450.20">
    <property type="entry name" value="PAS domain"/>
    <property type="match status" value="2"/>
</dbReference>
<name>T2GA86_MEGG1</name>
<evidence type="ECO:0000256" key="5">
    <source>
        <dbReference type="SAM" id="Coils"/>
    </source>
</evidence>
<dbReference type="GO" id="GO:0007165">
    <property type="term" value="P:signal transduction"/>
    <property type="evidence" value="ECO:0007669"/>
    <property type="project" value="UniProtKB-KW"/>
</dbReference>
<gene>
    <name evidence="9" type="ORF">DGI_1693</name>
</gene>
<comment type="subcellular location">
    <subcellularLocation>
        <location evidence="1">Membrane</location>
    </subcellularLocation>
</comment>
<proteinExistence type="inferred from homology"/>
<keyword evidence="10" id="KW-1185">Reference proteome</keyword>
<dbReference type="PANTHER" id="PTHR32089:SF112">
    <property type="entry name" value="LYSOZYME-LIKE PROTEIN-RELATED"/>
    <property type="match status" value="1"/>
</dbReference>
<organism evidence="9 10">
    <name type="scientific">Megalodesulfovibrio gigas (strain ATCC 19364 / DSM 1382 / NCIMB 9332 / VKM B-1759)</name>
    <name type="common">Desulfovibrio gigas</name>
    <dbReference type="NCBI Taxonomy" id="1121448"/>
    <lineage>
        <taxon>Bacteria</taxon>
        <taxon>Pseudomonadati</taxon>
        <taxon>Thermodesulfobacteriota</taxon>
        <taxon>Desulfovibrionia</taxon>
        <taxon>Desulfovibrionales</taxon>
        <taxon>Desulfovibrionaceae</taxon>
        <taxon>Megalodesulfovibrio</taxon>
    </lineage>
</organism>
<dbReference type="PROSITE" id="PS50111">
    <property type="entry name" value="CHEMOTAXIS_TRANSDUC_2"/>
    <property type="match status" value="1"/>
</dbReference>
<dbReference type="Pfam" id="PF00015">
    <property type="entry name" value="MCPsignal"/>
    <property type="match status" value="1"/>
</dbReference>
<dbReference type="CDD" id="cd06225">
    <property type="entry name" value="HAMP"/>
    <property type="match status" value="1"/>
</dbReference>
<keyword evidence="6" id="KW-1133">Transmembrane helix</keyword>
<evidence type="ECO:0000256" key="4">
    <source>
        <dbReference type="PROSITE-ProRule" id="PRU00284"/>
    </source>
</evidence>
<dbReference type="eggNOG" id="COG0840">
    <property type="taxonomic scope" value="Bacteria"/>
</dbReference>
<dbReference type="InterPro" id="IPR003660">
    <property type="entry name" value="HAMP_dom"/>
</dbReference>
<keyword evidence="2 4" id="KW-0807">Transducer</keyword>
<dbReference type="KEGG" id="dgg:DGI_1693"/>
<dbReference type="CDD" id="cd11386">
    <property type="entry name" value="MCP_signal"/>
    <property type="match status" value="1"/>
</dbReference>
<dbReference type="CDD" id="cd12913">
    <property type="entry name" value="PDC1_MCP_like"/>
    <property type="match status" value="1"/>
</dbReference>
<dbReference type="EMBL" id="CP006585">
    <property type="protein sequence ID" value="AGW13510.1"/>
    <property type="molecule type" value="Genomic_DNA"/>
</dbReference>
<dbReference type="OrthoDB" id="9814362at2"/>
<dbReference type="SMART" id="SM00304">
    <property type="entry name" value="HAMP"/>
    <property type="match status" value="1"/>
</dbReference>
<dbReference type="Gene3D" id="6.10.340.10">
    <property type="match status" value="1"/>
</dbReference>